<proteinExistence type="predicted"/>
<organism evidence="1">
    <name type="scientific">Lepeophtheirus salmonis</name>
    <name type="common">Salmon louse</name>
    <name type="synonym">Caligus salmonis</name>
    <dbReference type="NCBI Taxonomy" id="72036"/>
    <lineage>
        <taxon>Eukaryota</taxon>
        <taxon>Metazoa</taxon>
        <taxon>Ecdysozoa</taxon>
        <taxon>Arthropoda</taxon>
        <taxon>Crustacea</taxon>
        <taxon>Multicrustacea</taxon>
        <taxon>Hexanauplia</taxon>
        <taxon>Copepoda</taxon>
        <taxon>Siphonostomatoida</taxon>
        <taxon>Caligidae</taxon>
        <taxon>Lepeophtheirus</taxon>
    </lineage>
</organism>
<evidence type="ECO:0000313" key="1">
    <source>
        <dbReference type="EMBL" id="CDW17772.1"/>
    </source>
</evidence>
<dbReference type="AlphaFoldDB" id="A0A0K2SWN1"/>
<sequence length="30" mass="3301">MMTASVNKTYIHTGSTLPNSGNCKKRSFLL</sequence>
<dbReference type="EMBL" id="HACA01000411">
    <property type="protein sequence ID" value="CDW17772.1"/>
    <property type="molecule type" value="Transcribed_RNA"/>
</dbReference>
<accession>A0A0K2SWN1</accession>
<protein>
    <submittedName>
        <fullName evidence="1">Uncharacterized protein</fullName>
    </submittedName>
</protein>
<reference evidence="1" key="1">
    <citation type="submission" date="2014-05" db="EMBL/GenBank/DDBJ databases">
        <authorList>
            <person name="Chronopoulou M."/>
        </authorList>
    </citation>
    <scope>NUCLEOTIDE SEQUENCE</scope>
    <source>
        <tissue evidence="1">Whole organism</tissue>
    </source>
</reference>
<name>A0A0K2SWN1_LEPSM</name>